<proteinExistence type="predicted"/>
<dbReference type="RefSeq" id="WP_091743072.1">
    <property type="nucleotide sequence ID" value="NZ_FNNQ01000034.1"/>
</dbReference>
<dbReference type="STRING" id="1048340.SAMN05444487_1344"/>
<accession>A0A1H3D0G5</accession>
<dbReference type="EMBL" id="FNNQ01000034">
    <property type="protein sequence ID" value="SDX59865.1"/>
    <property type="molecule type" value="Genomic_DNA"/>
</dbReference>
<organism evidence="1 2">
    <name type="scientific">Marininema mesophilum</name>
    <dbReference type="NCBI Taxonomy" id="1048340"/>
    <lineage>
        <taxon>Bacteria</taxon>
        <taxon>Bacillati</taxon>
        <taxon>Bacillota</taxon>
        <taxon>Bacilli</taxon>
        <taxon>Bacillales</taxon>
        <taxon>Thermoactinomycetaceae</taxon>
        <taxon>Marininema</taxon>
    </lineage>
</organism>
<dbReference type="AlphaFoldDB" id="A0A1H3D0G5"/>
<dbReference type="Proteomes" id="UP000198534">
    <property type="component" value="Unassembled WGS sequence"/>
</dbReference>
<dbReference type="OrthoDB" id="2665474at2"/>
<reference evidence="1 2" key="1">
    <citation type="submission" date="2016-10" db="EMBL/GenBank/DDBJ databases">
        <authorList>
            <person name="de Groot N.N."/>
        </authorList>
    </citation>
    <scope>NUCLEOTIDE SEQUENCE [LARGE SCALE GENOMIC DNA]</scope>
    <source>
        <strain evidence="1 2">DSM 45610</strain>
    </source>
</reference>
<evidence type="ECO:0000313" key="2">
    <source>
        <dbReference type="Proteomes" id="UP000198534"/>
    </source>
</evidence>
<gene>
    <name evidence="1" type="ORF">SAMN05444487_1344</name>
</gene>
<protein>
    <submittedName>
        <fullName evidence="1">Uncharacterized protein</fullName>
    </submittedName>
</protein>
<sequence length="77" mass="9159">MALPKDRFDRLFQQIPESEKKSLLDYMEYLAERAMKKAWESIDEVDEPLTEEEKKEIAKAKEDDGISLEELKRELKL</sequence>
<name>A0A1H3D0G5_9BACL</name>
<keyword evidence="2" id="KW-1185">Reference proteome</keyword>
<evidence type="ECO:0000313" key="1">
    <source>
        <dbReference type="EMBL" id="SDX59865.1"/>
    </source>
</evidence>